<evidence type="ECO:0000313" key="1">
    <source>
        <dbReference type="EMBL" id="ASQ45424.1"/>
    </source>
</evidence>
<dbReference type="KEGG" id="lcd:clem_04330"/>
<name>A0A222P0Q0_9GAMM</name>
<dbReference type="Proteomes" id="UP000201728">
    <property type="component" value="Chromosome"/>
</dbReference>
<reference evidence="2" key="1">
    <citation type="submission" date="2016-07" db="EMBL/GenBank/DDBJ databases">
        <authorList>
            <person name="Florea S."/>
            <person name="Webb J.S."/>
            <person name="Jaromczyk J."/>
            <person name="Schardl C.L."/>
        </authorList>
    </citation>
    <scope>NUCLEOTIDE SEQUENCE [LARGE SCALE GENOMIC DNA]</scope>
    <source>
        <strain evidence="2">CDC-D5610</strain>
    </source>
</reference>
<dbReference type="OrthoDB" id="5639563at2"/>
<protein>
    <submittedName>
        <fullName evidence="1">Uncharacterized protein</fullName>
    </submittedName>
</protein>
<dbReference type="AlphaFoldDB" id="A0A222P0Q0"/>
<gene>
    <name evidence="1" type="ORF">clem_04330</name>
</gene>
<dbReference type="EMBL" id="CP016397">
    <property type="protein sequence ID" value="ASQ45424.1"/>
    <property type="molecule type" value="Genomic_DNA"/>
</dbReference>
<keyword evidence="2" id="KW-1185">Reference proteome</keyword>
<sequence>MPMYEDLQHNAKNLTVLLTHALGKQVTYGGLFCTCLPSLTNQQLFNDADLIQQIAECLDFYRGITSAGKAITPHTRYLVLVGIYLYVWYQYDSLLQSYLNKPLLKLFQQHLGITSLNELKPEFYKACLEELDDFCNWVYEKSNQYQQTYKLFQAFPTNMQGNLHTQKEQITASLSWDNLFSGLMTRIGIKGLF</sequence>
<evidence type="ECO:0000313" key="2">
    <source>
        <dbReference type="Proteomes" id="UP000201728"/>
    </source>
</evidence>
<dbReference type="RefSeq" id="WP_094090481.1">
    <property type="nucleotide sequence ID" value="NZ_CP016397.1"/>
</dbReference>
<accession>A0A222P0Q0</accession>
<proteinExistence type="predicted"/>
<organism evidence="1 2">
    <name type="scientific">Legionella clemsonensis</name>
    <dbReference type="NCBI Taxonomy" id="1867846"/>
    <lineage>
        <taxon>Bacteria</taxon>
        <taxon>Pseudomonadati</taxon>
        <taxon>Pseudomonadota</taxon>
        <taxon>Gammaproteobacteria</taxon>
        <taxon>Legionellales</taxon>
        <taxon>Legionellaceae</taxon>
        <taxon>Legionella</taxon>
    </lineage>
</organism>